<evidence type="ECO:0000313" key="1">
    <source>
        <dbReference type="EMBL" id="RGM87836.1"/>
    </source>
</evidence>
<sequence length="66" mass="7672">MNRIIENLKVNNPAIYQILQEQEKQKWEITSGTRYKTVSDTVSANSSIEYNIKSKPNQLCQHGVKY</sequence>
<proteinExistence type="predicted"/>
<dbReference type="RefSeq" id="WP_005645875.1">
    <property type="nucleotide sequence ID" value="NZ_QRTL01000004.1"/>
</dbReference>
<dbReference type="AlphaFoldDB" id="A0A3E4Z5Y1"/>
<dbReference type="EMBL" id="QSTW01000019">
    <property type="protein sequence ID" value="RGM87836.1"/>
    <property type="molecule type" value="Genomic_DNA"/>
</dbReference>
<reference evidence="1 2" key="1">
    <citation type="submission" date="2018-08" db="EMBL/GenBank/DDBJ databases">
        <title>A genome reference for cultivated species of the human gut microbiota.</title>
        <authorList>
            <person name="Zou Y."/>
            <person name="Xue W."/>
            <person name="Luo G."/>
        </authorList>
    </citation>
    <scope>NUCLEOTIDE SEQUENCE [LARGE SCALE GENOMIC DNA]</scope>
    <source>
        <strain evidence="1 2">OM06-2</strain>
    </source>
</reference>
<comment type="caution">
    <text evidence="1">The sequence shown here is derived from an EMBL/GenBank/DDBJ whole genome shotgun (WGS) entry which is preliminary data.</text>
</comment>
<protein>
    <submittedName>
        <fullName evidence="1">Uncharacterized protein</fullName>
    </submittedName>
</protein>
<name>A0A3E4Z5Y1_9BACT</name>
<evidence type="ECO:0000313" key="2">
    <source>
        <dbReference type="Proteomes" id="UP000260814"/>
    </source>
</evidence>
<dbReference type="GeneID" id="69504895"/>
<accession>A0A3E4Z5Y1</accession>
<organism evidence="1 2">
    <name type="scientific">Phocaeicola plebeius</name>
    <dbReference type="NCBI Taxonomy" id="310297"/>
    <lineage>
        <taxon>Bacteria</taxon>
        <taxon>Pseudomonadati</taxon>
        <taxon>Bacteroidota</taxon>
        <taxon>Bacteroidia</taxon>
        <taxon>Bacteroidales</taxon>
        <taxon>Bacteroidaceae</taxon>
        <taxon>Phocaeicola</taxon>
    </lineage>
</organism>
<gene>
    <name evidence="1" type="ORF">DXB87_13155</name>
</gene>
<dbReference type="Proteomes" id="UP000260814">
    <property type="component" value="Unassembled WGS sequence"/>
</dbReference>